<sequence>MKALHVHHDAKSSSGVMGEVLDELGIDSVEHQVCLTAGSPVGSSVFPDPAQFDLLLVYGSRWSVYDEAVQHWVAPELEFLRRADATGVAVVGMCFGGQLLSVAHGGGVAPGVISEVGWLSVQPDSPTTDNLDTQSMPIDPGPWMQWHFDCFEVPPGAQGLAHSSAGPQAFLLRKNLAVQFHPEVTRSVLEEWFVDDLDQLAAAGVDPESLLIEADRQAAAGRNRARGLLENFLAARSAKNKNVF</sequence>
<dbReference type="InterPro" id="IPR044992">
    <property type="entry name" value="ChyE-like"/>
</dbReference>
<dbReference type="EMBL" id="CAEZSF010000031">
    <property type="protein sequence ID" value="CAB4532659.1"/>
    <property type="molecule type" value="Genomic_DNA"/>
</dbReference>
<reference evidence="2" key="1">
    <citation type="submission" date="2020-05" db="EMBL/GenBank/DDBJ databases">
        <authorList>
            <person name="Chiriac C."/>
            <person name="Salcher M."/>
            <person name="Ghai R."/>
            <person name="Kavagutti S V."/>
        </authorList>
    </citation>
    <scope>NUCLEOTIDE SEQUENCE</scope>
</reference>
<accession>A0A6J6B2X0</accession>
<dbReference type="InterPro" id="IPR029062">
    <property type="entry name" value="Class_I_gatase-like"/>
</dbReference>
<dbReference type="PANTHER" id="PTHR42695">
    <property type="entry name" value="GLUTAMINE AMIDOTRANSFERASE YLR126C-RELATED"/>
    <property type="match status" value="1"/>
</dbReference>
<evidence type="ECO:0000259" key="1">
    <source>
        <dbReference type="Pfam" id="PF00117"/>
    </source>
</evidence>
<protein>
    <submittedName>
        <fullName evidence="2">Unannotated protein</fullName>
    </submittedName>
</protein>
<name>A0A6J6B2X0_9ZZZZ</name>
<dbReference type="PANTHER" id="PTHR42695:SF5">
    <property type="entry name" value="GLUTAMINE AMIDOTRANSFERASE YLR126C-RELATED"/>
    <property type="match status" value="1"/>
</dbReference>
<proteinExistence type="predicted"/>
<dbReference type="Pfam" id="PF00117">
    <property type="entry name" value="GATase"/>
    <property type="match status" value="1"/>
</dbReference>
<dbReference type="InterPro" id="IPR017926">
    <property type="entry name" value="GATASE"/>
</dbReference>
<gene>
    <name evidence="2" type="ORF">UFOPK1358_00503</name>
</gene>
<dbReference type="CDD" id="cd01741">
    <property type="entry name" value="GATase1_1"/>
    <property type="match status" value="1"/>
</dbReference>
<dbReference type="AlphaFoldDB" id="A0A6J6B2X0"/>
<dbReference type="PROSITE" id="PS51273">
    <property type="entry name" value="GATASE_TYPE_1"/>
    <property type="match status" value="1"/>
</dbReference>
<feature type="domain" description="Glutamine amidotransferase" evidence="1">
    <location>
        <begin position="73"/>
        <end position="188"/>
    </location>
</feature>
<organism evidence="2">
    <name type="scientific">freshwater metagenome</name>
    <dbReference type="NCBI Taxonomy" id="449393"/>
    <lineage>
        <taxon>unclassified sequences</taxon>
        <taxon>metagenomes</taxon>
        <taxon>ecological metagenomes</taxon>
    </lineage>
</organism>
<dbReference type="GO" id="GO:0005829">
    <property type="term" value="C:cytosol"/>
    <property type="evidence" value="ECO:0007669"/>
    <property type="project" value="TreeGrafter"/>
</dbReference>
<dbReference type="Gene3D" id="3.40.50.880">
    <property type="match status" value="1"/>
</dbReference>
<evidence type="ECO:0000313" key="2">
    <source>
        <dbReference type="EMBL" id="CAB4532659.1"/>
    </source>
</evidence>
<dbReference type="SUPFAM" id="SSF52317">
    <property type="entry name" value="Class I glutamine amidotransferase-like"/>
    <property type="match status" value="1"/>
</dbReference>